<protein>
    <submittedName>
        <fullName evidence="1">Uncharacterized protein</fullName>
    </submittedName>
</protein>
<reference evidence="1" key="1">
    <citation type="journal article" date="2020" name="Stud. Mycol.">
        <title>101 Dothideomycetes genomes: a test case for predicting lifestyles and emergence of pathogens.</title>
        <authorList>
            <person name="Haridas S."/>
            <person name="Albert R."/>
            <person name="Binder M."/>
            <person name="Bloem J."/>
            <person name="Labutti K."/>
            <person name="Salamov A."/>
            <person name="Andreopoulos B."/>
            <person name="Baker S."/>
            <person name="Barry K."/>
            <person name="Bills G."/>
            <person name="Bluhm B."/>
            <person name="Cannon C."/>
            <person name="Castanera R."/>
            <person name="Culley D."/>
            <person name="Daum C."/>
            <person name="Ezra D."/>
            <person name="Gonzalez J."/>
            <person name="Henrissat B."/>
            <person name="Kuo A."/>
            <person name="Liang C."/>
            <person name="Lipzen A."/>
            <person name="Lutzoni F."/>
            <person name="Magnuson J."/>
            <person name="Mondo S."/>
            <person name="Nolan M."/>
            <person name="Ohm R."/>
            <person name="Pangilinan J."/>
            <person name="Park H.-J."/>
            <person name="Ramirez L."/>
            <person name="Alfaro M."/>
            <person name="Sun H."/>
            <person name="Tritt A."/>
            <person name="Yoshinaga Y."/>
            <person name="Zwiers L.-H."/>
            <person name="Turgeon B."/>
            <person name="Goodwin S."/>
            <person name="Spatafora J."/>
            <person name="Crous P."/>
            <person name="Grigoriev I."/>
        </authorList>
    </citation>
    <scope>NUCLEOTIDE SEQUENCE</scope>
    <source>
        <strain evidence="1">ATCC 200398</strain>
    </source>
</reference>
<dbReference type="Proteomes" id="UP000799755">
    <property type="component" value="Unassembled WGS sequence"/>
</dbReference>
<accession>A0ACB6QTG1</accession>
<keyword evidence="2" id="KW-1185">Reference proteome</keyword>
<comment type="caution">
    <text evidence="1">The sequence shown here is derived from an EMBL/GenBank/DDBJ whole genome shotgun (WGS) entry which is preliminary data.</text>
</comment>
<evidence type="ECO:0000313" key="1">
    <source>
        <dbReference type="EMBL" id="KAF2469446.1"/>
    </source>
</evidence>
<evidence type="ECO:0000313" key="2">
    <source>
        <dbReference type="Proteomes" id="UP000799755"/>
    </source>
</evidence>
<organism evidence="1 2">
    <name type="scientific">Lindgomyces ingoldianus</name>
    <dbReference type="NCBI Taxonomy" id="673940"/>
    <lineage>
        <taxon>Eukaryota</taxon>
        <taxon>Fungi</taxon>
        <taxon>Dikarya</taxon>
        <taxon>Ascomycota</taxon>
        <taxon>Pezizomycotina</taxon>
        <taxon>Dothideomycetes</taxon>
        <taxon>Pleosporomycetidae</taxon>
        <taxon>Pleosporales</taxon>
        <taxon>Lindgomycetaceae</taxon>
        <taxon>Lindgomyces</taxon>
    </lineage>
</organism>
<sequence>MANYPQPPYGLPFHVPGTPQQLQHPVPAGQLNTQGSGPRQTPAAEGFLYNGSLAGFNMQSHAQNAQQPPYQYWPPQTYQTQNAYAAVPFPPPFIGQNGIPIPPPPPNYYPSLPQAQPPVQNAPASAPPMFPTLPAHLAPTPVQMKPVINERIAEVAESDKEDGEVSDGDRMSQSPATNGRIHPPPPRSVPQMSQDISMAEDSVGRNQLLSTLISSTQSRDQASAGPVGVNQQLAQVNESDVLEQKREEARKFIKLLHENNIGYASLAKEGLDAPLLSALYRQLNLPFSQEFPSVKDTGGPIGIASSAPNGYSTSTEVNKANGQATVTKSTTALKTTVASSAPAKSAPSPIDRKDYIARLQAAKMGKQPVVAKVTSLQQTPPASEPTASEPTATTMTPQAAHAAGIPKLQGKTLPKDPLQGDERARKTELIRQKLEAMKAKQPAANSTSSQLSKSSSSSLTPKATSFSSPARKVEQAQLGSSTPVQTSPGPRSLHNPSPRVPMFTGIPGLFMNSSSPASNTTQPQPLHNTPVANASETTVSLSRRKRPVASDFDEIPTPRGVGPTYTRPLGQSPHEHDNEAMIIEVSDDESGSSDMDIDDDQAAPKSTAIPSPLTSSRNGPHMLRNLPPLSDFPSRSTSVRPASVVSTPPAVQTPASLAHKDELSKKERDIAILKQKIEALNQRKLAAEARKKDTAMSSPAPQNAETSTVPKPSLSQVSLGSLPPALAASVKVNDPSEPDNPLANPNSANLALSIDWKKQRRAEIESGLPSLEAGLASNKARMAQLLKEMEELEANNRKVLQDKEKLIQELESLGVDTEGMPHAELQAKKDEIDQQNIIQSALQANELNPLDESQSQPFEPSSSSQINGAATQSSTPPELSATQPNGEAELSGNTTSKASEVKLLPNRNGPLEAAFTFDLPQDATHSPLSKTLHAESPVSEDMVMSESESQRVEGADLVAKVEGEAPVEEQEHHASQLASGLSSAGLKTLVDIASPLDDSEDFYSPEPPIIPAANNQPGQIQLVQDPTNDTAILSEEGEAEMSESPSIQDEEEYEPAEPLIPDPANAERENYEVEISSSPASSLSSSPMSSSEEEGEYEPPDLDQELPNLNGDATDQATAANFDLPGDNDDNDAMDITTSSDGESDPAQRNSLQNKSISYNGVGSSAIADDLAPELPSLLLPDQRTSMAEATSTSDDPAEPARFVPYESALRMFKSYRYHPSYSQDVAGGFLSMTYSHQIDKDKPLCQFEAVGGTCNDPHCDGQHFRDMSISGDKILVQLGTANPGKTPEEKQRWNDGLRLVLKELRQRNIKDPNVVAEEIAKYRRQFLHDDTRVVNF</sequence>
<proteinExistence type="predicted"/>
<dbReference type="EMBL" id="MU003512">
    <property type="protein sequence ID" value="KAF2469446.1"/>
    <property type="molecule type" value="Genomic_DNA"/>
</dbReference>
<name>A0ACB6QTG1_9PLEO</name>
<gene>
    <name evidence="1" type="ORF">BDR25DRAFT_343794</name>
</gene>